<comment type="caution">
    <text evidence="1">The sequence shown here is derived from an EMBL/GenBank/DDBJ whole genome shotgun (WGS) entry which is preliminary data.</text>
</comment>
<accession>A0A842YLL4</accession>
<sequence>MVMTMVEDEEKGFDGKIKAMISSRACACQTGILEKKKSGLRYVNCKGCGKLFKTDRDTEYCMDCEKRRK</sequence>
<dbReference type="AlphaFoldDB" id="A0A842YLL4"/>
<evidence type="ECO:0000313" key="2">
    <source>
        <dbReference type="Proteomes" id="UP000646659"/>
    </source>
</evidence>
<gene>
    <name evidence="1" type="ORF">DNK57_06560</name>
</gene>
<organism evidence="1 2">
    <name type="scientific">Methanothermobacter thermautotrophicus</name>
    <name type="common">Methanobacterium thermoformicicum</name>
    <dbReference type="NCBI Taxonomy" id="145262"/>
    <lineage>
        <taxon>Archaea</taxon>
        <taxon>Methanobacteriati</taxon>
        <taxon>Methanobacteriota</taxon>
        <taxon>Methanomada group</taxon>
        <taxon>Methanobacteria</taxon>
        <taxon>Methanobacteriales</taxon>
        <taxon>Methanobacteriaceae</taxon>
        <taxon>Methanothermobacter</taxon>
    </lineage>
</organism>
<reference evidence="1" key="1">
    <citation type="submission" date="2018-06" db="EMBL/GenBank/DDBJ databases">
        <title>Draft genome sequence of Methanothermobacter thermautotrophicus Strain WHS, a thermophilic, hydrogenotrophic methanogen isolated from Washburn Hot Springs in Yellowstone National Park, USA.</title>
        <authorList>
            <person name="Mckay L.J."/>
            <person name="Klingelsmith K."/>
            <person name="Inskeep W.P."/>
            <person name="Fields M.W."/>
        </authorList>
    </citation>
    <scope>NUCLEOTIDE SEQUENCE</scope>
    <source>
        <strain evidence="1">WHS</strain>
    </source>
</reference>
<protein>
    <submittedName>
        <fullName evidence="1">Uncharacterized protein</fullName>
    </submittedName>
</protein>
<dbReference type="Proteomes" id="UP000646659">
    <property type="component" value="Unassembled WGS sequence"/>
</dbReference>
<name>A0A842YLL4_METTF</name>
<evidence type="ECO:0000313" key="1">
    <source>
        <dbReference type="EMBL" id="MBE2900452.1"/>
    </source>
</evidence>
<proteinExistence type="predicted"/>
<dbReference type="OrthoDB" id="67305at2157"/>
<dbReference type="EMBL" id="QKOF01000006">
    <property type="protein sequence ID" value="MBE2900452.1"/>
    <property type="molecule type" value="Genomic_DNA"/>
</dbReference>